<sequence>MLNAKSTSLWVSFTICRSVTVSLSAGTQPTASFDPSTPKSRNLATTLSRIRPCESTDGLSILTACARIRSSTATSAWPWRDGALFWLQLELIDRYRDHVCVSALRPILAPSSGNSCSCSSLAWIFPLLAPSRIVIAVVIGLIGRPHSKLIERYHKNYLRSSSLPHDVTRSTNTAILRVIGSLSPLFHLLGTSVQEELEDFLSVESSKLLLMVSSVLVDDPSKKIKVQVATDLK</sequence>
<gene>
    <name evidence="2" type="ORF">PGT21_035451</name>
</gene>
<comment type="caution">
    <text evidence="2">The sequence shown here is derived from an EMBL/GenBank/DDBJ whole genome shotgun (WGS) entry which is preliminary data.</text>
</comment>
<evidence type="ECO:0000256" key="1">
    <source>
        <dbReference type="SAM" id="SignalP"/>
    </source>
</evidence>
<dbReference type="Proteomes" id="UP000324748">
    <property type="component" value="Unassembled WGS sequence"/>
</dbReference>
<accession>A0A5B0NFS9</accession>
<dbReference type="EMBL" id="VSWC01000105">
    <property type="protein sequence ID" value="KAA1087683.1"/>
    <property type="molecule type" value="Genomic_DNA"/>
</dbReference>
<evidence type="ECO:0000313" key="3">
    <source>
        <dbReference type="Proteomes" id="UP000324748"/>
    </source>
</evidence>
<evidence type="ECO:0000313" key="2">
    <source>
        <dbReference type="EMBL" id="KAA1087683.1"/>
    </source>
</evidence>
<feature type="signal peptide" evidence="1">
    <location>
        <begin position="1"/>
        <end position="24"/>
    </location>
</feature>
<keyword evidence="3" id="KW-1185">Reference proteome</keyword>
<protein>
    <submittedName>
        <fullName evidence="2">Uncharacterized protein</fullName>
    </submittedName>
</protein>
<organism evidence="2 3">
    <name type="scientific">Puccinia graminis f. sp. tritici</name>
    <dbReference type="NCBI Taxonomy" id="56615"/>
    <lineage>
        <taxon>Eukaryota</taxon>
        <taxon>Fungi</taxon>
        <taxon>Dikarya</taxon>
        <taxon>Basidiomycota</taxon>
        <taxon>Pucciniomycotina</taxon>
        <taxon>Pucciniomycetes</taxon>
        <taxon>Pucciniales</taxon>
        <taxon>Pucciniaceae</taxon>
        <taxon>Puccinia</taxon>
    </lineage>
</organism>
<name>A0A5B0NFS9_PUCGR</name>
<feature type="chain" id="PRO_5023017037" evidence="1">
    <location>
        <begin position="25"/>
        <end position="233"/>
    </location>
</feature>
<keyword evidence="1" id="KW-0732">Signal</keyword>
<proteinExistence type="predicted"/>
<reference evidence="2 3" key="1">
    <citation type="submission" date="2019-05" db="EMBL/GenBank/DDBJ databases">
        <title>Emergence of the Ug99 lineage of the wheat stem rust pathogen through somatic hybridization.</title>
        <authorList>
            <person name="Li F."/>
            <person name="Upadhyaya N.M."/>
            <person name="Sperschneider J."/>
            <person name="Matny O."/>
            <person name="Nguyen-Phuc H."/>
            <person name="Mago R."/>
            <person name="Raley C."/>
            <person name="Miller M.E."/>
            <person name="Silverstein K.A.T."/>
            <person name="Henningsen E."/>
            <person name="Hirsch C.D."/>
            <person name="Visser B."/>
            <person name="Pretorius Z.A."/>
            <person name="Steffenson B.J."/>
            <person name="Schwessinger B."/>
            <person name="Dodds P.N."/>
            <person name="Figueroa M."/>
        </authorList>
    </citation>
    <scope>NUCLEOTIDE SEQUENCE [LARGE SCALE GENOMIC DNA]</scope>
    <source>
        <strain evidence="2">21-0</strain>
    </source>
</reference>
<dbReference type="AlphaFoldDB" id="A0A5B0NFS9"/>